<feature type="region of interest" description="Disordered" evidence="4">
    <location>
        <begin position="29"/>
        <end position="52"/>
    </location>
</feature>
<feature type="domain" description="Periplasmic binding protein" evidence="5">
    <location>
        <begin position="79"/>
        <end position="342"/>
    </location>
</feature>
<reference evidence="6 7" key="1">
    <citation type="submission" date="2016-11" db="EMBL/GenBank/DDBJ databases">
        <authorList>
            <person name="Manzoor S."/>
        </authorList>
    </citation>
    <scope>NUCLEOTIDE SEQUENCE [LARGE SCALE GENOMIC DNA]</scope>
    <source>
        <strain evidence="6">Clostridium ultunense strain Esp</strain>
    </source>
</reference>
<gene>
    <name evidence="6" type="ORF">CUESP1_1020</name>
</gene>
<dbReference type="Pfam" id="PF13407">
    <property type="entry name" value="Peripla_BP_4"/>
    <property type="match status" value="1"/>
</dbReference>
<proteinExistence type="inferred from homology"/>
<evidence type="ECO:0000256" key="2">
    <source>
        <dbReference type="ARBA" id="ARBA00007639"/>
    </source>
</evidence>
<dbReference type="OrthoDB" id="9769193at2"/>
<dbReference type="Proteomes" id="UP000245423">
    <property type="component" value="Chromosome 1"/>
</dbReference>
<keyword evidence="3" id="KW-0732">Signal</keyword>
<organism evidence="6 7">
    <name type="scientific">[Clostridium] ultunense Esp</name>
    <dbReference type="NCBI Taxonomy" id="1288971"/>
    <lineage>
        <taxon>Bacteria</taxon>
        <taxon>Bacillati</taxon>
        <taxon>Bacillota</taxon>
        <taxon>Tissierellia</taxon>
        <taxon>Tissierellales</taxon>
        <taxon>Tepidimicrobiaceae</taxon>
        <taxon>Schnuerera</taxon>
    </lineage>
</organism>
<dbReference type="InterPro" id="IPR025997">
    <property type="entry name" value="SBP_2_dom"/>
</dbReference>
<dbReference type="InterPro" id="IPR028082">
    <property type="entry name" value="Peripla_BP_I"/>
</dbReference>
<dbReference type="PANTHER" id="PTHR46847:SF1">
    <property type="entry name" value="D-ALLOSE-BINDING PERIPLASMIC PROTEIN-RELATED"/>
    <property type="match status" value="1"/>
</dbReference>
<accession>M1ZA87</accession>
<evidence type="ECO:0000313" key="6">
    <source>
        <dbReference type="EMBL" id="SHD76395.1"/>
    </source>
</evidence>
<name>M1ZA87_9FIRM</name>
<dbReference type="Gene3D" id="3.40.50.2300">
    <property type="match status" value="2"/>
</dbReference>
<dbReference type="RefSeq" id="WP_005585081.1">
    <property type="nucleotide sequence ID" value="NZ_LT669839.1"/>
</dbReference>
<evidence type="ECO:0000313" key="7">
    <source>
        <dbReference type="Proteomes" id="UP000245423"/>
    </source>
</evidence>
<comment type="subcellular location">
    <subcellularLocation>
        <location evidence="1">Cell envelope</location>
    </subcellularLocation>
</comment>
<evidence type="ECO:0000259" key="5">
    <source>
        <dbReference type="Pfam" id="PF13407"/>
    </source>
</evidence>
<dbReference type="PROSITE" id="PS51257">
    <property type="entry name" value="PROKAR_LIPOPROTEIN"/>
    <property type="match status" value="1"/>
</dbReference>
<evidence type="ECO:0000256" key="1">
    <source>
        <dbReference type="ARBA" id="ARBA00004196"/>
    </source>
</evidence>
<dbReference type="PANTHER" id="PTHR46847">
    <property type="entry name" value="D-ALLOSE-BINDING PERIPLASMIC PROTEIN-RELATED"/>
    <property type="match status" value="1"/>
</dbReference>
<dbReference type="SUPFAM" id="SSF53822">
    <property type="entry name" value="Periplasmic binding protein-like I"/>
    <property type="match status" value="1"/>
</dbReference>
<comment type="similarity">
    <text evidence="2">Belongs to the bacterial solute-binding protein 2 family.</text>
</comment>
<evidence type="ECO:0000256" key="3">
    <source>
        <dbReference type="ARBA" id="ARBA00022729"/>
    </source>
</evidence>
<dbReference type="GO" id="GO:0030313">
    <property type="term" value="C:cell envelope"/>
    <property type="evidence" value="ECO:0007669"/>
    <property type="project" value="UniProtKB-SubCell"/>
</dbReference>
<protein>
    <recommendedName>
        <fullName evidence="5">Periplasmic binding protein domain-containing protein</fullName>
    </recommendedName>
</protein>
<dbReference type="CDD" id="cd06320">
    <property type="entry name" value="PBP1_allose_binding"/>
    <property type="match status" value="1"/>
</dbReference>
<dbReference type="HOGENOM" id="CLU_037628_3_2_9"/>
<sequence>MKKVISLVLVLTMLISMLIGCTSKDMETRELDSTKDAEEMDLVEENNSEEEGNSKIAEMEEILMDQLEPMPELDGGEKIGVLIISLTNPFWSNMKDKYEKAGEELGIEVEVLSAPTEGDTTSQLETLDGMIVKDYDAIIFSPIDGNNLIPGLLRANQANVPVINLGPGVNQDALKEQGGHVDGIITVDFENQGKMVAEDMLKQMPDGGKVAIIQGIPGAGQSEGRTKGAKEVFENTEGVEIVSIQPGNWDRNTAYNIATDLIQAHPDLKGIFACNDVMALAAVEALETADKKDGIIVYGVDFTEEAQVAIKEGRLDGSITYSPSVYTKAALLLSLKIVQGEEVEGPVYSPLAVVNKENINDFDGWK</sequence>
<dbReference type="AlphaFoldDB" id="M1ZA87"/>
<dbReference type="EMBL" id="LT669839">
    <property type="protein sequence ID" value="SHD76395.1"/>
    <property type="molecule type" value="Genomic_DNA"/>
</dbReference>
<evidence type="ECO:0000256" key="4">
    <source>
        <dbReference type="SAM" id="MobiDB-lite"/>
    </source>
</evidence>
<keyword evidence="7" id="KW-1185">Reference proteome</keyword>
<feature type="compositionally biased region" description="Acidic residues" evidence="4">
    <location>
        <begin position="38"/>
        <end position="51"/>
    </location>
</feature>
<dbReference type="GO" id="GO:0030246">
    <property type="term" value="F:carbohydrate binding"/>
    <property type="evidence" value="ECO:0007669"/>
    <property type="project" value="UniProtKB-ARBA"/>
</dbReference>